<evidence type="ECO:0000256" key="2">
    <source>
        <dbReference type="ARBA" id="ARBA00022485"/>
    </source>
</evidence>
<keyword evidence="8" id="KW-1003">Cell membrane</keyword>
<keyword evidence="6 8" id="KW-0408">Iron</keyword>
<feature type="binding site" evidence="8">
    <location>
        <position position="372"/>
    </location>
    <ligand>
        <name>[4Fe-4S] cluster</name>
        <dbReference type="ChEBI" id="CHEBI:49883"/>
        <label>1</label>
    </ligand>
</feature>
<accession>A0ABS7L8Q5</accession>
<feature type="binding site" evidence="8">
    <location>
        <position position="408"/>
    </location>
    <ligand>
        <name>[4Fe-4S] cluster</name>
        <dbReference type="ChEBI" id="CHEBI:49883"/>
        <label>2</label>
    </ligand>
</feature>
<dbReference type="NCBIfam" id="NF003454">
    <property type="entry name" value="PRK05035.1"/>
    <property type="match status" value="1"/>
</dbReference>
<dbReference type="PANTHER" id="PTHR43034:SF2">
    <property type="entry name" value="ION-TRANSLOCATING OXIDOREDUCTASE COMPLEX SUBUNIT C"/>
    <property type="match status" value="1"/>
</dbReference>
<dbReference type="EMBL" id="VIRV01000015">
    <property type="protein sequence ID" value="MBY0759424.1"/>
    <property type="molecule type" value="Genomic_DNA"/>
</dbReference>
<feature type="domain" description="4Fe-4S ferredoxin-type" evidence="9">
    <location>
        <begin position="395"/>
        <end position="426"/>
    </location>
</feature>
<evidence type="ECO:0000259" key="9">
    <source>
        <dbReference type="PROSITE" id="PS51379"/>
    </source>
</evidence>
<comment type="caution">
    <text evidence="10">The sequence shown here is derived from an EMBL/GenBank/DDBJ whole genome shotgun (WGS) entry which is preliminary data.</text>
</comment>
<reference evidence="10 11" key="1">
    <citation type="journal article" date="2020" name="New Microbes New Infect">
        <title>Sellimonas caecigallum sp. nov., description and genome sequence of a new member of the Sellimonas genus isolated from the cecum of feral chicken.</title>
        <authorList>
            <person name="Wongkuna S."/>
            <person name="Ghimire S."/>
            <person name="Antony L."/>
            <person name="Chankhamhaengdecha S."/>
            <person name="Janvilisri T."/>
            <person name="Scaria J."/>
        </authorList>
    </citation>
    <scope>NUCLEOTIDE SEQUENCE [LARGE SCALE GENOMIC DNA]</scope>
    <source>
        <strain evidence="10 11">SW451</strain>
    </source>
</reference>
<dbReference type="RefSeq" id="WP_087202986.1">
    <property type="nucleotide sequence ID" value="NZ_CP173660.1"/>
</dbReference>
<dbReference type="SUPFAM" id="SSF46548">
    <property type="entry name" value="alpha-helical ferredoxin"/>
    <property type="match status" value="1"/>
</dbReference>
<keyword evidence="5 8" id="KW-0249">Electron transport</keyword>
<keyword evidence="8" id="KW-0472">Membrane</keyword>
<dbReference type="InterPro" id="IPR017896">
    <property type="entry name" value="4Fe4S_Fe-S-bd"/>
</dbReference>
<evidence type="ECO:0000313" key="10">
    <source>
        <dbReference type="EMBL" id="MBY0759424.1"/>
    </source>
</evidence>
<name>A0ABS7L8Q5_9FIRM</name>
<keyword evidence="8" id="KW-1278">Translocase</keyword>
<comment type="cofactor">
    <cofactor evidence="8">
        <name>[4Fe-4S] cluster</name>
        <dbReference type="ChEBI" id="CHEBI:49883"/>
    </cofactor>
    <text evidence="8">Binds 2 [4Fe-4S] clusters per subunit.</text>
</comment>
<feature type="binding site" evidence="8">
    <location>
        <position position="369"/>
    </location>
    <ligand>
        <name>[4Fe-4S] cluster</name>
        <dbReference type="ChEBI" id="CHEBI:49883"/>
        <label>1</label>
    </ligand>
</feature>
<evidence type="ECO:0000256" key="8">
    <source>
        <dbReference type="HAMAP-Rule" id="MF_00461"/>
    </source>
</evidence>
<dbReference type="Pfam" id="PF13375">
    <property type="entry name" value="RnfC_N"/>
    <property type="match status" value="1"/>
</dbReference>
<sequence length="439" mass="47395">MGLLTFKGGIHPNDGKSLAKDKAIVEILPKGDLVYPLSQHIGAPASPIVKVGDQVLKGQKIAEAGGFVSAPVYSSVSGKVKAIAPNFTPTGGKVNSIVIENDGEYTEAEKLATKPLEELTKEEILNLIADAGIVGMGGAGFPTRVKLSPKEPDKIDYVIANCAECEPYITADYRRMMENPEELVSGMKVILRLFDNAKGVFAVEDNKPDCIAKLEELTKGEPRMEVAKLMTKYPQGGERQLIYAVTKRAINSSMLPADVGCVVDNVETIINIHHAVINGRPSIERVVTVSGDGVNEPGNFKVPFGISQRELVEAAGGLKEETQKIISGGPMMGFAMFTLDVPVTKTSSSILCLTKDEVAMYEPGACINCGRCIEACPSRLIPSRLADYAERHDEKAFEKEFGVECMECGSCSYVCPARRQLKQAIGSMRKIALANRKKK</sequence>
<feature type="domain" description="4Fe-4S ferredoxin-type" evidence="9">
    <location>
        <begin position="357"/>
        <end position="386"/>
    </location>
</feature>
<keyword evidence="3 8" id="KW-0479">Metal-binding</keyword>
<dbReference type="InterPro" id="IPR017900">
    <property type="entry name" value="4Fe4S_Fe_S_CS"/>
</dbReference>
<dbReference type="Proteomes" id="UP000779049">
    <property type="component" value="Unassembled WGS sequence"/>
</dbReference>
<feature type="binding site" evidence="8">
    <location>
        <position position="376"/>
    </location>
    <ligand>
        <name>[4Fe-4S] cluster</name>
        <dbReference type="ChEBI" id="CHEBI:49883"/>
        <label>2</label>
    </ligand>
</feature>
<dbReference type="InterPro" id="IPR037225">
    <property type="entry name" value="Nuo51_FMN-bd_sf"/>
</dbReference>
<protein>
    <recommendedName>
        <fullName evidence="8">Ion-translocating oxidoreductase complex subunit C</fullName>
        <ecNumber evidence="8">7.-.-.-</ecNumber>
    </recommendedName>
    <alternativeName>
        <fullName evidence="8">Rnf electron transport complex subunit C</fullName>
    </alternativeName>
</protein>
<dbReference type="PROSITE" id="PS51379">
    <property type="entry name" value="4FE4S_FER_2"/>
    <property type="match status" value="2"/>
</dbReference>
<dbReference type="PANTHER" id="PTHR43034">
    <property type="entry name" value="ION-TRANSLOCATING OXIDOREDUCTASE COMPLEX SUBUNIT C"/>
    <property type="match status" value="1"/>
</dbReference>
<dbReference type="Gene3D" id="3.40.50.11540">
    <property type="entry name" value="NADH-ubiquinone oxidoreductase 51kDa subunit"/>
    <property type="match status" value="1"/>
</dbReference>
<dbReference type="InterPro" id="IPR011538">
    <property type="entry name" value="Nuo51_FMN-bd"/>
</dbReference>
<keyword evidence="11" id="KW-1185">Reference proteome</keyword>
<dbReference type="InterPro" id="IPR026902">
    <property type="entry name" value="RnfC_N"/>
</dbReference>
<dbReference type="HAMAP" id="MF_00461">
    <property type="entry name" value="RsxC_RnfC"/>
    <property type="match status" value="1"/>
</dbReference>
<dbReference type="NCBIfam" id="TIGR01945">
    <property type="entry name" value="rnfC"/>
    <property type="match status" value="1"/>
</dbReference>
<dbReference type="InterPro" id="IPR010208">
    <property type="entry name" value="Ion_transpt_RnfC/RsxC"/>
</dbReference>
<dbReference type="Gene3D" id="3.30.70.20">
    <property type="match status" value="1"/>
</dbReference>
<feature type="binding site" evidence="8">
    <location>
        <position position="366"/>
    </location>
    <ligand>
        <name>[4Fe-4S] cluster</name>
        <dbReference type="ChEBI" id="CHEBI:49883"/>
        <label>1</label>
    </ligand>
</feature>
<feature type="binding site" evidence="8">
    <location>
        <position position="411"/>
    </location>
    <ligand>
        <name>[4Fe-4S] cluster</name>
        <dbReference type="ChEBI" id="CHEBI:49883"/>
        <label>2</label>
    </ligand>
</feature>
<organism evidence="10 11">
    <name type="scientific">Sellimonas caecigallum</name>
    <dbReference type="NCBI Taxonomy" id="2592333"/>
    <lineage>
        <taxon>Bacteria</taxon>
        <taxon>Bacillati</taxon>
        <taxon>Bacillota</taxon>
        <taxon>Clostridia</taxon>
        <taxon>Lachnospirales</taxon>
        <taxon>Lachnospiraceae</taxon>
        <taxon>Sellimonas</taxon>
    </lineage>
</organism>
<proteinExistence type="inferred from homology"/>
<keyword evidence="4 8" id="KW-0677">Repeat</keyword>
<dbReference type="EC" id="7.-.-.-" evidence="8"/>
<evidence type="ECO:0000256" key="1">
    <source>
        <dbReference type="ARBA" id="ARBA00022448"/>
    </source>
</evidence>
<keyword evidence="7 8" id="KW-0411">Iron-sulfur</keyword>
<feature type="binding site" evidence="8">
    <location>
        <position position="405"/>
    </location>
    <ligand>
        <name>[4Fe-4S] cluster</name>
        <dbReference type="ChEBI" id="CHEBI:49883"/>
        <label>2</label>
    </ligand>
</feature>
<evidence type="ECO:0000313" key="11">
    <source>
        <dbReference type="Proteomes" id="UP000779049"/>
    </source>
</evidence>
<comment type="subunit">
    <text evidence="8">The complex is composed of six subunits: RnfA, RnfB, RnfC, RnfD, RnfE and RnfG.</text>
</comment>
<dbReference type="SUPFAM" id="SSF142019">
    <property type="entry name" value="Nqo1 FMN-binding domain-like"/>
    <property type="match status" value="1"/>
</dbReference>
<dbReference type="Pfam" id="PF10531">
    <property type="entry name" value="SLBB"/>
    <property type="match status" value="1"/>
</dbReference>
<dbReference type="InterPro" id="IPR019554">
    <property type="entry name" value="Soluble_ligand-bd"/>
</dbReference>
<evidence type="ECO:0000256" key="5">
    <source>
        <dbReference type="ARBA" id="ARBA00022982"/>
    </source>
</evidence>
<gene>
    <name evidence="10" type="primary">rsxC</name>
    <name evidence="8" type="synonym">rnfC</name>
    <name evidence="10" type="ORF">FLB61_10065</name>
</gene>
<comment type="function">
    <text evidence="8">Part of a membrane-bound complex that couples electron transfer with translocation of ions across the membrane.</text>
</comment>
<keyword evidence="1 8" id="KW-0813">Transport</keyword>
<dbReference type="Gene3D" id="3.10.20.600">
    <property type="match status" value="1"/>
</dbReference>
<evidence type="ECO:0000256" key="4">
    <source>
        <dbReference type="ARBA" id="ARBA00022737"/>
    </source>
</evidence>
<evidence type="ECO:0000256" key="7">
    <source>
        <dbReference type="ARBA" id="ARBA00023014"/>
    </source>
</evidence>
<feature type="binding site" evidence="8">
    <location>
        <position position="415"/>
    </location>
    <ligand>
        <name>[4Fe-4S] cluster</name>
        <dbReference type="ChEBI" id="CHEBI:49883"/>
        <label>1</label>
    </ligand>
</feature>
<evidence type="ECO:0000256" key="3">
    <source>
        <dbReference type="ARBA" id="ARBA00022723"/>
    </source>
</evidence>
<keyword evidence="2 8" id="KW-0004">4Fe-4S</keyword>
<comment type="similarity">
    <text evidence="8">Belongs to the 4Fe4S bacterial-type ferredoxin family. RnfC subfamily.</text>
</comment>
<dbReference type="Pfam" id="PF01512">
    <property type="entry name" value="Complex1_51K"/>
    <property type="match status" value="1"/>
</dbReference>
<dbReference type="Pfam" id="PF13237">
    <property type="entry name" value="Fer4_10"/>
    <property type="match status" value="1"/>
</dbReference>
<evidence type="ECO:0000256" key="6">
    <source>
        <dbReference type="ARBA" id="ARBA00023004"/>
    </source>
</evidence>
<dbReference type="PROSITE" id="PS00198">
    <property type="entry name" value="4FE4S_FER_1"/>
    <property type="match status" value="2"/>
</dbReference>
<comment type="subcellular location">
    <subcellularLocation>
        <location evidence="8">Cell membrane</location>
        <topology evidence="8">Peripheral membrane protein</topology>
    </subcellularLocation>
</comment>